<dbReference type="Pfam" id="PF00365">
    <property type="entry name" value="PFK"/>
    <property type="match status" value="1"/>
</dbReference>
<feature type="binding site" evidence="12">
    <location>
        <begin position="389"/>
        <end position="392"/>
    </location>
    <ligand>
        <name>substrate</name>
    </ligand>
</feature>
<protein>
    <recommendedName>
        <fullName evidence="12">ATP-dependent 6-phosphofructokinase</fullName>
        <shortName evidence="12">ATP-PFK</shortName>
        <shortName evidence="12">Phosphofructokinase</shortName>
        <ecNumber evidence="12">2.7.1.11</ecNumber>
    </recommendedName>
    <alternativeName>
        <fullName evidence="12">Phosphohexokinase</fullName>
    </alternativeName>
</protein>
<comment type="activity regulation">
    <text evidence="12">Allosterically activated by AMP.</text>
</comment>
<feature type="binding site" evidence="12">
    <location>
        <begin position="231"/>
        <end position="233"/>
    </location>
    <ligand>
        <name>substrate</name>
    </ligand>
</feature>
<evidence type="ECO:0000256" key="7">
    <source>
        <dbReference type="ARBA" id="ARBA00022777"/>
    </source>
</evidence>
<evidence type="ECO:0000256" key="8">
    <source>
        <dbReference type="ARBA" id="ARBA00022840"/>
    </source>
</evidence>
<comment type="subcellular location">
    <subcellularLocation>
        <location evidence="12">Cytoplasm</location>
    </subcellularLocation>
</comment>
<evidence type="ECO:0000256" key="4">
    <source>
        <dbReference type="ARBA" id="ARBA00022679"/>
    </source>
</evidence>
<dbReference type="InterPro" id="IPR050929">
    <property type="entry name" value="PFKA"/>
</dbReference>
<dbReference type="GO" id="GO:0005524">
    <property type="term" value="F:ATP binding"/>
    <property type="evidence" value="ECO:0007669"/>
    <property type="project" value="UniProtKB-KW"/>
</dbReference>
<keyword evidence="12" id="KW-0963">Cytoplasm</keyword>
<comment type="subunit">
    <text evidence="12">Homotetramer.</text>
</comment>
<keyword evidence="4 12" id="KW-0808">Transferase</keyword>
<dbReference type="EMBL" id="BSYO01000005">
    <property type="protein sequence ID" value="GMH05212.1"/>
    <property type="molecule type" value="Genomic_DNA"/>
</dbReference>
<sequence>MADEANSNKEEESQYEIVDNLSFSPLRLHRLPHLTDYLPNLQSFTNPLENNAYYRPFDGFYISSHDVVLPQVIYDVSGTFRSNSPPVAYQRAGPRKQIFFNPADVKAAIVTCGGLCPGLNTVIRELVVGLWELYGVRQVFGIRSGYRGFYSADPVALNPKMVHNWHKRGGTVLETSRGGFDLAKIVDSIQGQEFNQVYIIGGDGTMRGAVKIFEEICHRKLNVAVAAIPKTVDNDVGIIDASFGFQTAVEMAQQAISAAHVEAESAVNGIGLVKLMGRSTGHIALYSTLSSRDVDCCLIPENDFFLEGKGGLLEFLEQRLIDNGHAVIVVAEGAGQDLIPRSEEQQQHDESGNPVFLDVGAWLKSELTKWWKRDHPGDLFTVKYIDPTYMIRAVPANATDNLYCTLLAHSATHGAMAGYTGFVAARINGNYAYVPVTEVAQAKNVVNTQDHKWAWVRSVTNQPDFQKI</sequence>
<dbReference type="Proteomes" id="UP001279734">
    <property type="component" value="Unassembled WGS sequence"/>
</dbReference>
<dbReference type="GO" id="GO:0006002">
    <property type="term" value="P:fructose 6-phosphate metabolic process"/>
    <property type="evidence" value="ECO:0007669"/>
    <property type="project" value="InterPro"/>
</dbReference>
<dbReference type="GO" id="GO:0003872">
    <property type="term" value="F:6-phosphofructokinase activity"/>
    <property type="evidence" value="ECO:0007669"/>
    <property type="project" value="UniProtKB-UniRule"/>
</dbReference>
<feature type="binding site" evidence="12">
    <location>
        <position position="114"/>
    </location>
    <ligand>
        <name>ATP</name>
        <dbReference type="ChEBI" id="CHEBI:30616"/>
    </ligand>
</feature>
<dbReference type="EC" id="2.7.1.11" evidence="12"/>
<dbReference type="PRINTS" id="PR00476">
    <property type="entry name" value="PHFRCTKINASE"/>
</dbReference>
<keyword evidence="15" id="KW-1185">Reference proteome</keyword>
<dbReference type="InterPro" id="IPR035966">
    <property type="entry name" value="PKF_sf"/>
</dbReference>
<dbReference type="PIRSF" id="PIRSF000534">
    <property type="entry name" value="PPi_PFK_TP0108"/>
    <property type="match status" value="1"/>
</dbReference>
<comment type="function">
    <text evidence="2 12">Catalyzes the phosphorylation of D-fructose 6-phosphate to fructose 1,6-bisphosphate by ATP, the first committing step of glycolysis.</text>
</comment>
<gene>
    <name evidence="12" type="primary">PFK</name>
    <name evidence="14" type="ORF">Nepgr_007052</name>
</gene>
<dbReference type="InterPro" id="IPR000023">
    <property type="entry name" value="Phosphofructokinase_dom"/>
</dbReference>
<feature type="binding site" evidence="12">
    <location>
        <position position="332"/>
    </location>
    <ligand>
        <name>substrate</name>
    </ligand>
</feature>
<dbReference type="HAMAP" id="MF_01981">
    <property type="entry name" value="Phosphofructokinase_II_X"/>
    <property type="match status" value="1"/>
</dbReference>
<evidence type="ECO:0000313" key="15">
    <source>
        <dbReference type="Proteomes" id="UP001279734"/>
    </source>
</evidence>
<accession>A0AAD3S652</accession>
<feature type="domain" description="Phosphofructokinase" evidence="13">
    <location>
        <begin position="107"/>
        <end position="413"/>
    </location>
</feature>
<dbReference type="InterPro" id="IPR022953">
    <property type="entry name" value="ATP_PFK"/>
</dbReference>
<evidence type="ECO:0000256" key="11">
    <source>
        <dbReference type="ARBA" id="ARBA00048070"/>
    </source>
</evidence>
<feature type="binding site" evidence="12">
    <location>
        <begin position="202"/>
        <end position="205"/>
    </location>
    <ligand>
        <name>ATP</name>
        <dbReference type="ChEBI" id="CHEBI:30616"/>
    </ligand>
</feature>
<evidence type="ECO:0000256" key="6">
    <source>
        <dbReference type="ARBA" id="ARBA00022741"/>
    </source>
</evidence>
<keyword evidence="5 12" id="KW-0479">Metal-binding</keyword>
<proteinExistence type="inferred from homology"/>
<evidence type="ECO:0000256" key="10">
    <source>
        <dbReference type="ARBA" id="ARBA00023152"/>
    </source>
</evidence>
<comment type="similarity">
    <text evidence="12">Belongs to the phosphofructokinase type A (PFKA) family. PPi-dependent PFK group II subfamily. Atypical ATP-dependent clade 'X' sub-subfamily.</text>
</comment>
<evidence type="ECO:0000256" key="5">
    <source>
        <dbReference type="ARBA" id="ARBA00022723"/>
    </source>
</evidence>
<dbReference type="GO" id="GO:0005737">
    <property type="term" value="C:cytoplasm"/>
    <property type="evidence" value="ECO:0007669"/>
    <property type="project" value="UniProtKB-SubCell"/>
</dbReference>
<reference evidence="14" key="1">
    <citation type="submission" date="2023-05" db="EMBL/GenBank/DDBJ databases">
        <title>Nepenthes gracilis genome sequencing.</title>
        <authorList>
            <person name="Fukushima K."/>
        </authorList>
    </citation>
    <scope>NUCLEOTIDE SEQUENCE</scope>
    <source>
        <strain evidence="14">SING2019-196</strain>
    </source>
</reference>
<dbReference type="NCBIfam" id="NF005301">
    <property type="entry name" value="PRK06830.1"/>
    <property type="match status" value="1"/>
</dbReference>
<evidence type="ECO:0000256" key="3">
    <source>
        <dbReference type="ARBA" id="ARBA00022533"/>
    </source>
</evidence>
<dbReference type="InterPro" id="IPR012004">
    <property type="entry name" value="PyroP-dep_PFK_TP0108"/>
</dbReference>
<evidence type="ECO:0000256" key="12">
    <source>
        <dbReference type="HAMAP-Rule" id="MF_03186"/>
    </source>
</evidence>
<keyword evidence="8 12" id="KW-0067">ATP-binding</keyword>
<evidence type="ECO:0000256" key="1">
    <source>
        <dbReference type="ARBA" id="ARBA00001946"/>
    </source>
</evidence>
<keyword evidence="10 12" id="KW-0324">Glycolysis</keyword>
<comment type="pathway">
    <text evidence="12">Carbohydrate degradation; glycolysis; D-glyceraldehyde 3-phosphate and glycerone phosphate from D-glucose: step 3/4.</text>
</comment>
<feature type="binding site" evidence="12">
    <location>
        <begin position="276"/>
        <end position="278"/>
    </location>
    <ligand>
        <name>substrate</name>
    </ligand>
</feature>
<dbReference type="FunFam" id="3.40.50.450:FF:000002">
    <property type="entry name" value="ATP-dependent 6-phosphofructokinase"/>
    <property type="match status" value="1"/>
</dbReference>
<feature type="binding site" evidence="12">
    <location>
        <position position="203"/>
    </location>
    <ligand>
        <name>Mg(2+)</name>
        <dbReference type="ChEBI" id="CHEBI:18420"/>
        <note>catalytic</note>
    </ligand>
</feature>
<dbReference type="Gene3D" id="3.40.50.450">
    <property type="match status" value="1"/>
</dbReference>
<dbReference type="GO" id="GO:0046872">
    <property type="term" value="F:metal ion binding"/>
    <property type="evidence" value="ECO:0007669"/>
    <property type="project" value="UniProtKB-KW"/>
</dbReference>
<evidence type="ECO:0000313" key="14">
    <source>
        <dbReference type="EMBL" id="GMH05212.1"/>
    </source>
</evidence>
<keyword evidence="7 12" id="KW-0418">Kinase</keyword>
<evidence type="ECO:0000256" key="2">
    <source>
        <dbReference type="ARBA" id="ARBA00002659"/>
    </source>
</evidence>
<feature type="site" description="Important for substrate specificity; cannot use PPi as phosphoryl donor" evidence="12">
    <location>
        <position position="204"/>
    </location>
</feature>
<dbReference type="SUPFAM" id="SSF53784">
    <property type="entry name" value="Phosphofructokinase"/>
    <property type="match status" value="1"/>
</dbReference>
<organism evidence="14 15">
    <name type="scientific">Nepenthes gracilis</name>
    <name type="common">Slender pitcher plant</name>
    <dbReference type="NCBI Taxonomy" id="150966"/>
    <lineage>
        <taxon>Eukaryota</taxon>
        <taxon>Viridiplantae</taxon>
        <taxon>Streptophyta</taxon>
        <taxon>Embryophyta</taxon>
        <taxon>Tracheophyta</taxon>
        <taxon>Spermatophyta</taxon>
        <taxon>Magnoliopsida</taxon>
        <taxon>eudicotyledons</taxon>
        <taxon>Gunneridae</taxon>
        <taxon>Pentapetalae</taxon>
        <taxon>Caryophyllales</taxon>
        <taxon>Nepenthaceae</taxon>
        <taxon>Nepenthes</taxon>
    </lineage>
</organism>
<comment type="cofactor">
    <cofactor evidence="1 12">
        <name>Mg(2+)</name>
        <dbReference type="ChEBI" id="CHEBI:18420"/>
    </cofactor>
</comment>
<feature type="binding site" evidence="12">
    <location>
        <begin position="177"/>
        <end position="178"/>
    </location>
    <ligand>
        <name>ATP</name>
        <dbReference type="ChEBI" id="CHEBI:30616"/>
    </ligand>
</feature>
<comment type="caution">
    <text evidence="14">The sequence shown here is derived from an EMBL/GenBank/DDBJ whole genome shotgun (WGS) entry which is preliminary data.</text>
</comment>
<evidence type="ECO:0000259" key="13">
    <source>
        <dbReference type="Pfam" id="PF00365"/>
    </source>
</evidence>
<dbReference type="PANTHER" id="PTHR45770">
    <property type="entry name" value="ATP-DEPENDENT 6-PHOSPHOFRUCTOKINASE 1"/>
    <property type="match status" value="1"/>
</dbReference>
<dbReference type="AlphaFoldDB" id="A0AAD3S652"/>
<comment type="catalytic activity">
    <reaction evidence="11 12">
        <text>beta-D-fructose 6-phosphate + ATP = beta-D-fructose 1,6-bisphosphate + ADP + H(+)</text>
        <dbReference type="Rhea" id="RHEA:16109"/>
        <dbReference type="ChEBI" id="CHEBI:15378"/>
        <dbReference type="ChEBI" id="CHEBI:30616"/>
        <dbReference type="ChEBI" id="CHEBI:32966"/>
        <dbReference type="ChEBI" id="CHEBI:57634"/>
        <dbReference type="ChEBI" id="CHEBI:456216"/>
        <dbReference type="EC" id="2.7.1.11"/>
    </reaction>
</comment>
<feature type="active site" description="Proton acceptor" evidence="12">
    <location>
        <position position="233"/>
    </location>
</feature>
<keyword evidence="3 12" id="KW-0021">Allosteric enzyme</keyword>
<keyword evidence="9 12" id="KW-0460">Magnesium</keyword>
<evidence type="ECO:0000256" key="9">
    <source>
        <dbReference type="ARBA" id="ARBA00022842"/>
    </source>
</evidence>
<name>A0AAD3S652_NEPGR</name>
<keyword evidence="6 12" id="KW-0547">Nucleotide-binding</keyword>